<proteinExistence type="inferred from homology"/>
<organism evidence="3">
    <name type="scientific">Tanacetum cinerariifolium</name>
    <name type="common">Dalmatian daisy</name>
    <name type="synonym">Chrysanthemum cinerariifolium</name>
    <dbReference type="NCBI Taxonomy" id="118510"/>
    <lineage>
        <taxon>Eukaryota</taxon>
        <taxon>Viridiplantae</taxon>
        <taxon>Streptophyta</taxon>
        <taxon>Embryophyta</taxon>
        <taxon>Tracheophyta</taxon>
        <taxon>Spermatophyta</taxon>
        <taxon>Magnoliopsida</taxon>
        <taxon>eudicotyledons</taxon>
        <taxon>Gunneridae</taxon>
        <taxon>Pentapetalae</taxon>
        <taxon>asterids</taxon>
        <taxon>campanulids</taxon>
        <taxon>Asterales</taxon>
        <taxon>Asteraceae</taxon>
        <taxon>Asteroideae</taxon>
        <taxon>Anthemideae</taxon>
        <taxon>Anthemidinae</taxon>
        <taxon>Tanacetum</taxon>
    </lineage>
</organism>
<reference evidence="3" key="1">
    <citation type="journal article" date="2019" name="Sci. Rep.">
        <title>Draft genome of Tanacetum cinerariifolium, the natural source of mosquito coil.</title>
        <authorList>
            <person name="Yamashiro T."/>
            <person name="Shiraishi A."/>
            <person name="Satake H."/>
            <person name="Nakayama K."/>
        </authorList>
    </citation>
    <scope>NUCLEOTIDE SEQUENCE</scope>
</reference>
<name>A0A6L2KDP0_TANCI</name>
<dbReference type="AlphaFoldDB" id="A0A6L2KDP0"/>
<dbReference type="InterPro" id="IPR003337">
    <property type="entry name" value="Trehalose_PPase"/>
</dbReference>
<dbReference type="InterPro" id="IPR001830">
    <property type="entry name" value="Glyco_trans_20"/>
</dbReference>
<evidence type="ECO:0000256" key="2">
    <source>
        <dbReference type="ARBA" id="ARBA00006330"/>
    </source>
</evidence>
<accession>A0A6L2KDP0</accession>
<dbReference type="FunFam" id="3.40.50.1000:FF:000052">
    <property type="entry name" value="Alpha,alpha-trehalose-phosphate synthase [UDP-forming] 6"/>
    <property type="match status" value="1"/>
</dbReference>
<dbReference type="Pfam" id="PF02358">
    <property type="entry name" value="Trehalose_PPase"/>
    <property type="match status" value="1"/>
</dbReference>
<gene>
    <name evidence="3" type="ORF">Tci_018835</name>
</gene>
<dbReference type="PANTHER" id="PTHR10788">
    <property type="entry name" value="TREHALOSE-6-PHOSPHATE SYNTHASE"/>
    <property type="match status" value="1"/>
</dbReference>
<evidence type="ECO:0000313" key="3">
    <source>
        <dbReference type="EMBL" id="GEU46857.1"/>
    </source>
</evidence>
<dbReference type="GO" id="GO:0005992">
    <property type="term" value="P:trehalose biosynthetic process"/>
    <property type="evidence" value="ECO:0007669"/>
    <property type="project" value="InterPro"/>
</dbReference>
<dbReference type="EMBL" id="BKCJ010002187">
    <property type="protein sequence ID" value="GEU46857.1"/>
    <property type="molecule type" value="Genomic_DNA"/>
</dbReference>
<dbReference type="GO" id="GO:0005829">
    <property type="term" value="C:cytosol"/>
    <property type="evidence" value="ECO:0007669"/>
    <property type="project" value="TreeGrafter"/>
</dbReference>
<dbReference type="Gene3D" id="3.40.50.1000">
    <property type="entry name" value="HAD superfamily/HAD-like"/>
    <property type="match status" value="1"/>
</dbReference>
<protein>
    <submittedName>
        <fullName evidence="3">Probable alpha,alpha-trehalose-phosphate synthase [UDP-forming] 10</fullName>
    </submittedName>
</protein>
<evidence type="ECO:0000256" key="1">
    <source>
        <dbReference type="ARBA" id="ARBA00005409"/>
    </source>
</evidence>
<dbReference type="InterPro" id="IPR023214">
    <property type="entry name" value="HAD_sf"/>
</dbReference>
<dbReference type="GO" id="GO:0004805">
    <property type="term" value="F:trehalose-phosphatase activity"/>
    <property type="evidence" value="ECO:0007669"/>
    <property type="project" value="TreeGrafter"/>
</dbReference>
<comment type="similarity">
    <text evidence="2">In the C-terminal section; belongs to the trehalose phosphatase family.</text>
</comment>
<dbReference type="PANTHER" id="PTHR10788:SF104">
    <property type="entry name" value="GLYCOSYL TRANSFERASE, FAMILY 20-RELATED"/>
    <property type="match status" value="1"/>
</dbReference>
<comment type="caution">
    <text evidence="3">The sequence shown here is derived from an EMBL/GenBank/DDBJ whole genome shotgun (WGS) entry which is preliminary data.</text>
</comment>
<sequence>MIENGQLPDFIACIGDDRSNKDMFKSITNTAPNTPEIFACTVGRKPRKAKYYLDDTVDVVKLLSGLANASNPKPINTPARFQVSFDAFFEVKENQEKNKIETKPGKNGKRNVEDKILVPKPPKNCTRCATCGHPVNGSYCQGCTLLREKLEEDLVTYFQNFQNTSESSDDSTNVVNAPRELVVVK</sequence>
<comment type="similarity">
    <text evidence="1">In the N-terminal section; belongs to the glycosyltransferase 20 family.</text>
</comment>